<dbReference type="WBParaSite" id="PSAMB.scaffold905size38858.g9591.t1">
    <property type="protein sequence ID" value="PSAMB.scaffold905size38858.g9591.t1"/>
    <property type="gene ID" value="PSAMB.scaffold905size38858.g9591"/>
</dbReference>
<dbReference type="Proteomes" id="UP000887566">
    <property type="component" value="Unplaced"/>
</dbReference>
<proteinExistence type="predicted"/>
<reference evidence="2" key="1">
    <citation type="submission" date="2022-11" db="UniProtKB">
        <authorList>
            <consortium name="WormBaseParasite"/>
        </authorList>
    </citation>
    <scope>IDENTIFICATION</scope>
</reference>
<protein>
    <submittedName>
        <fullName evidence="2">Uncharacterized protein</fullName>
    </submittedName>
</protein>
<evidence type="ECO:0000313" key="2">
    <source>
        <dbReference type="WBParaSite" id="PSAMB.scaffold905size38858.g9591.t1"/>
    </source>
</evidence>
<dbReference type="AlphaFoldDB" id="A0A914XJR5"/>
<accession>A0A914XJR5</accession>
<keyword evidence="1" id="KW-1185">Reference proteome</keyword>
<name>A0A914XJR5_9BILA</name>
<evidence type="ECO:0000313" key="1">
    <source>
        <dbReference type="Proteomes" id="UP000887566"/>
    </source>
</evidence>
<sequence length="177" mass="19285">MGYSIYIDLPDQEKRRRYGNNFTPGSKEQGPHAYDKGDRAGVSLWYSEVYPDEDRKASLDVGRLEMAKDGVGMRYKATAIASYNANGPIDWGYEYGTAELGAKAWEEDVGLDMGIKMNASAARYQVGMLRANFGVGADTGVKCGKEGVGIQVLGTGFEVGRTTKLSVLGTSVTIKFW</sequence>
<organism evidence="1 2">
    <name type="scientific">Plectus sambesii</name>
    <dbReference type="NCBI Taxonomy" id="2011161"/>
    <lineage>
        <taxon>Eukaryota</taxon>
        <taxon>Metazoa</taxon>
        <taxon>Ecdysozoa</taxon>
        <taxon>Nematoda</taxon>
        <taxon>Chromadorea</taxon>
        <taxon>Plectida</taxon>
        <taxon>Plectina</taxon>
        <taxon>Plectoidea</taxon>
        <taxon>Plectidae</taxon>
        <taxon>Plectus</taxon>
    </lineage>
</organism>